<protein>
    <recommendedName>
        <fullName evidence="3">DUF4439 domain-containing protein</fullName>
    </recommendedName>
</protein>
<comment type="caution">
    <text evidence="1">The sequence shown here is derived from an EMBL/GenBank/DDBJ whole genome shotgun (WGS) entry which is preliminary data.</text>
</comment>
<sequence>MTACGLFDDRTEPAPDPLAPLIAEALHLAAQHEAAIASYPELADRLGPIAQAHRAHAAELAKVTRVTLPSNTPTASASPATGDLRATLAALRTAEQQGQDSARQACVQAPEGRAALVGSIAAARATHVEVVR</sequence>
<dbReference type="Proteomes" id="UP001597260">
    <property type="component" value="Unassembled WGS sequence"/>
</dbReference>
<gene>
    <name evidence="1" type="ORF">ACFQ4H_33480</name>
</gene>
<evidence type="ECO:0000313" key="2">
    <source>
        <dbReference type="Proteomes" id="UP001597260"/>
    </source>
</evidence>
<proteinExistence type="predicted"/>
<dbReference type="EMBL" id="JBHTMP010000110">
    <property type="protein sequence ID" value="MFD1326001.1"/>
    <property type="molecule type" value="Genomic_DNA"/>
</dbReference>
<evidence type="ECO:0000313" key="1">
    <source>
        <dbReference type="EMBL" id="MFD1326001.1"/>
    </source>
</evidence>
<name>A0ABW3YQX2_9ACTN</name>
<evidence type="ECO:0008006" key="3">
    <source>
        <dbReference type="Google" id="ProtNLM"/>
    </source>
</evidence>
<accession>A0ABW3YQX2</accession>
<keyword evidence="2" id="KW-1185">Reference proteome</keyword>
<reference evidence="2" key="1">
    <citation type="journal article" date="2019" name="Int. J. Syst. Evol. Microbiol.">
        <title>The Global Catalogue of Microorganisms (GCM) 10K type strain sequencing project: providing services to taxonomists for standard genome sequencing and annotation.</title>
        <authorList>
            <consortium name="The Broad Institute Genomics Platform"/>
            <consortium name="The Broad Institute Genome Sequencing Center for Infectious Disease"/>
            <person name="Wu L."/>
            <person name="Ma J."/>
        </authorList>
    </citation>
    <scope>NUCLEOTIDE SEQUENCE [LARGE SCALE GENOMIC DNA]</scope>
    <source>
        <strain evidence="2">JCM 31037</strain>
    </source>
</reference>
<dbReference type="RefSeq" id="WP_377579053.1">
    <property type="nucleotide sequence ID" value="NZ_JBHTMP010000110.1"/>
</dbReference>
<organism evidence="1 2">
    <name type="scientific">Micromonospora sonneratiae</name>
    <dbReference type="NCBI Taxonomy" id="1184706"/>
    <lineage>
        <taxon>Bacteria</taxon>
        <taxon>Bacillati</taxon>
        <taxon>Actinomycetota</taxon>
        <taxon>Actinomycetes</taxon>
        <taxon>Micromonosporales</taxon>
        <taxon>Micromonosporaceae</taxon>
        <taxon>Micromonospora</taxon>
    </lineage>
</organism>